<dbReference type="EMBL" id="OU963896">
    <property type="protein sequence ID" value="CAH0404605.1"/>
    <property type="molecule type" value="Genomic_DNA"/>
</dbReference>
<dbReference type="SUPFAM" id="SSF48371">
    <property type="entry name" value="ARM repeat"/>
    <property type="match status" value="1"/>
</dbReference>
<comment type="similarity">
    <text evidence="3">Belongs to the SAAL1 family.</text>
</comment>
<evidence type="ECO:0000256" key="2">
    <source>
        <dbReference type="ARBA" id="ARBA00023242"/>
    </source>
</evidence>
<evidence type="ECO:0008006" key="6">
    <source>
        <dbReference type="Google" id="ProtNLM"/>
    </source>
</evidence>
<evidence type="ECO:0000313" key="4">
    <source>
        <dbReference type="EMBL" id="CAH0404605.1"/>
    </source>
</evidence>
<dbReference type="InterPro" id="IPR052464">
    <property type="entry name" value="Synovial_Prolif_Regulator"/>
</dbReference>
<proteinExistence type="inferred from homology"/>
<comment type="subcellular location">
    <subcellularLocation>
        <location evidence="1">Nucleus</location>
    </subcellularLocation>
</comment>
<gene>
    <name evidence="4" type="ORF">CHILSU_LOCUS7950</name>
</gene>
<protein>
    <recommendedName>
        <fullName evidence="6">Protein SAAL1</fullName>
    </recommendedName>
</protein>
<name>A0ABN8BCU1_CHISP</name>
<sequence length="422" mass="48184">MKPETETNLEAAASVAGDVIGDTAYSERFVLKILLKLANLDSLKDEIREKSFEDDLCTLWDMTAERDVVLFLQKHDVLNLFNFALPVLETPRMIEIIVGIIGNLCCQRTAVTNLMKMENFLRLLLEYVKSEDSLVLIQLLRLVNSALFLAENDDIPKWMNLFESVGYSEALYFILKNSSHKELLVTAIENMNTLCSYCNTDEVRTKFYTHFVNLEALDSLTSAFSEVIVSQKDSCEREEIERVLLISLQITLNMVSFENAQQIFCSCKDSIQIMIKNILVYYEDKLVNQKEIDSDIVDIIDSTFTIVNLLKLNESSNMDIYFVSCHNMWKAMNVATKSHLNGNSDFEDSNEELAQLTKEIKLPLCNLVCDYILKCSESHLLTVLDAVNGDYELILSEVNSEIQHNVSKRTADYRSRLESVNS</sequence>
<evidence type="ECO:0000313" key="5">
    <source>
        <dbReference type="Proteomes" id="UP001153292"/>
    </source>
</evidence>
<evidence type="ECO:0000256" key="3">
    <source>
        <dbReference type="ARBA" id="ARBA00038401"/>
    </source>
</evidence>
<organism evidence="4 5">
    <name type="scientific">Chilo suppressalis</name>
    <name type="common">Asiatic rice borer moth</name>
    <dbReference type="NCBI Taxonomy" id="168631"/>
    <lineage>
        <taxon>Eukaryota</taxon>
        <taxon>Metazoa</taxon>
        <taxon>Ecdysozoa</taxon>
        <taxon>Arthropoda</taxon>
        <taxon>Hexapoda</taxon>
        <taxon>Insecta</taxon>
        <taxon>Pterygota</taxon>
        <taxon>Neoptera</taxon>
        <taxon>Endopterygota</taxon>
        <taxon>Lepidoptera</taxon>
        <taxon>Glossata</taxon>
        <taxon>Ditrysia</taxon>
        <taxon>Pyraloidea</taxon>
        <taxon>Crambidae</taxon>
        <taxon>Crambinae</taxon>
        <taxon>Chilo</taxon>
    </lineage>
</organism>
<evidence type="ECO:0000256" key="1">
    <source>
        <dbReference type="ARBA" id="ARBA00004123"/>
    </source>
</evidence>
<keyword evidence="2" id="KW-0539">Nucleus</keyword>
<dbReference type="PANTHER" id="PTHR23424:SF23">
    <property type="entry name" value="PROTEIN SAAL1"/>
    <property type="match status" value="1"/>
</dbReference>
<dbReference type="PANTHER" id="PTHR23424">
    <property type="entry name" value="SERUM AMYLOID A"/>
    <property type="match status" value="1"/>
</dbReference>
<dbReference type="InterPro" id="IPR016024">
    <property type="entry name" value="ARM-type_fold"/>
</dbReference>
<dbReference type="Proteomes" id="UP001153292">
    <property type="component" value="Chromosome 3"/>
</dbReference>
<accession>A0ABN8BCU1</accession>
<reference evidence="4" key="1">
    <citation type="submission" date="2021-12" db="EMBL/GenBank/DDBJ databases">
        <authorList>
            <person name="King R."/>
        </authorList>
    </citation>
    <scope>NUCLEOTIDE SEQUENCE</scope>
</reference>
<keyword evidence="5" id="KW-1185">Reference proteome</keyword>